<sequence length="4798" mass="543783">MNNELRNGIRTIEKWSCVDILKAAKMSTDYDRKFDEMKKYIPFLESMIKRLESTTSSTSSNPRLAQLDKIRSLRDLLLDKKKRMKMENLLKCEQVLINLYAKVEQRDSLPGIKKKSDNIFDVESPTPKERTDLDSVRNKLKAVTKLQEEGTLPEIARANQIEENTVGKEPALFQRRPNKSPIRHAASKQVDDNVSPSYNNQASRRNYTRVLVSPESSPSRRQSTADSQNKLLFKRRSPRKSLRDYSPSYHRRDRKKSFKRDESSQKVRDLNITLNVPEDSLHSLNTEDILSRIINCSDGDVDIDTLRELRSQILGELKETGTNNDISDLLLKSCSNKKKKSIAKKRLEIEEGEISDSESEAIESIYGSLVVVDKDIKPADEYKKSEIGEEARRKIQICLVINSDKMSSDTTQPEDIVDLEFSDKEHKPLSKAKDKEISKSEMLVNDKTKSASPVQSNLDNNDLINSELVQLDSKRSSSQLSYTIPKATQDILTSIETSSKSTVNTATEKEITSDKKVILNEFEGVHDSTDSKNTSNSIQNTGQFTANFYKPLNDEESTQKKESTFINCYKKTDSMLNLQLDTDNSVGLSTSSEPATSLQRILDTEKNVDIPLLNEPSIPSKPVEKTTVSEIDILQALKNEILSEAIAIPGSETVTPPLHQPKLTKVASAKEIMPKKRISIEKYKEKSVNTTVKNMLRKESNNTSLLKVDSIKTTKIKLTEKECERFNLSSRLSLDEQLTSDDEYNSDVLIEDVYGDLAPRSPDDTSLKEMDISPPVIIPIDPVKDAVVVPKSDVDMRTLPPIISPNPSIESNSSSVTQERIKDTKTDSSQIQTKNTTTSESKKLPLDPRIRKELNKKDSPNPNLNPERTPRLTPFSNPGMTPIMTPNSRSYEMTPTHHSFEVDIPPNSKHVYAPFASSFDVYDKREQSLSRENHWEEKKTEDKDRDPRSKYLRESYQTKRNDETNYRIGPKLERYKIDRREDFRPEHSSTPGPAFGRSDNSTSFCRLDGSSTPVVGFGRSDSVTTPSHPFGRSDCPTTPTHHFGRSDCPPTPSHPFGRSDCPPTPSHPFGRNDCPTTPSHPFGRSDCPTTPSHPFGRSDCPTATSYHFGRSDCPSTPTHPFGRSDGSLTPSHPFGRNDFSMTPSHTFGRSECPTTPNHPFGRTEFHQTSNRQPLLKDPRWRGSDYDDDRESSIYNDRSFDRNNAYNPQNRYRDSDSRYYQRDGRIDREESSRYADQGRNYNRDKRFEYQGTSQRIRDSENISGNSRERNGGYSDNSKSYDDFRSIHKSREQNFSRSVRDDPRSRQRANSVGRSVYSDTRQNKLLSVQPEAGRSFKIDTSVNTTFQNFMDSKGLQMLSQSFDARRSRAASVGRSIQREPSIGRVFTPKPTSQDATYNFYKNERYRRASSVGRDLMTSKPEKSLKDLKAEFETFKSKMNYHDKKPVTATTDEKINQYQKFQRSRSRWDSNEGNKNAKHSYSPRKNSRDPRMHRERQDSYRNNNKNYGESCEKKVPGIVYSSDNIAKGTVLGCGSGVKNYKIPKLKSVIEEKEREERLKREKEEEERKEKEEKERREKEQKEKLAREKKEQEEKEKQEKEQKLRLEREKKEKEEKEKKEKLERERKEKLEREENERLERAKTEKIEKERIEKEKLEIMEREKREKADKDRKENEEREHKEKEEQERKEKEAHERKEKEEHECKKEEYRQRIEQEQECTDHEELQCKDKEEKNNKANEQEQRLKVNLNDKQESKMHKSDKVQLDQSNIAQKNKLTDDENDDLDSPTKRITRSRTEMANLDSSDEIKPKKLTKSFVFDSDSDIEDNISLKKKASTMMNSKKLTSPNKKKKSVNNKQVDFQSTFEVDELEMFGDNIASDPVIDNINDLIADLDSDIDTTKTDSADNFKNEISLENMLENITSSQDGTSNDSNKNFVNNSLEKKISGDCAVNEDNTKKAHVEHVKDVIINTENIVSTSEIPRSDIKEFTESKIDAHLDDKSHDGCSTPDSTIVSDANLEIQKESSTVKAYFNESNSDVTSTLDTVESSCKENNEPSPSRKDASSLGSIGSLLSILQDKSKIKELLTMLSETDNEKMKKKLEKLSELVSDDEDTNDGNKEKCSLQNELQIDNCIQNTASCQQKEDNSKMNLDISINNSTSSSVDKSITEERLKEVSVHNTDSKSNECILNKEDQNITVENNVEGKFKSPAIANEHLENKTNILEVNDSSQGAEEKKTGLLKKNKTAKKSKGKYVKKSVPKKTGVTKNQNVKPKRKIRNELQKLQEDIQEMFLSNDILNSTGIRMCRLAKLVDNKNVEQKDDVVFQDPKPVVVLSKYLDADKVDSIQPIKVKNKSGPKPKHKSPADTLKVKPKNIMHKPGPKSKTKSLRKEESDPYAFETDSVSESTKTKDSDSDSDTSESENCSLASSSKSVGSNEVLTEVKKKRRKRFAWQTGVIKPKHAKKKVEQKQVDHIDEELVLPQRDIAIPDPNCFVDKMYCFQKNLETYSCRLCIYTGTDIILHYKQKHPHTEIPLSRFNPKSAKEAIEQSENINFQAFSKVPSRSYTCRFCYKEFTKSKAVLETFFWHVVSMHTGEYKQACSECADSSECPFNLDIPPSPKDVKGQLIGYICEKCNFTQISLENLKTHVIVRHHDQQTVVYTINLSAMSKMKLASFIRRCNLSSPRTLRSTRSANHSTAEASDDQSDTVESESDTQTKSEKHLFASPIKLRSSSGTTTVQQIQSKITFESEDTNTNTNSDNVSVKIEEEQLNISNEVIDYNESVESDTALQDSVANRTEESDDGRFSSDITAIAHFKVSYSDTGSMEYVCCINGNDHFRTTKLISLKQHARKQHTEKWDGYCIICKVIVTPQGVHKFIDCLQHFIDVHMGEFPVMERTNTLEADQTLTPSVELPASSKPYINVRPLSDLISKPIEELLPDHSSPSPIIESVVSLTQTVEPPRTSPNYPSTSLEKIPSKAMKYEAWQALVMSKKHRVVLGTMMSKENLIKVFKCAARFCSFTSDNAEEALLHASTHQRIGGDGAMNCAYCDFDTSNNAIDLVMHVFKMHGRCQYSCALCFYRAVASQLVGAHIENAHPNCTAEGNVLRTTCITASVPEDSNVLPREKAVQHYVCAQDTGSSKAFPLLCTFRTYTPGKYCEHLVKNHKPPFVCADCKESVATAADLIIHMKDHGLMLYQCTWCVHGAEKEPDLISHVATNHPDKQPQAYIRIITSKDGSTEYRVLPLAYLNKSKVPVEDVTPSKSDDPIREANRSLELEKLIGQTTLLFDTRRSTEQEPNENVSQSLYVENEQPDTLQQLPEPIVPISVPSDLQTVVSSPSLESTPRLPTASLATDSLQSIHTSGSLPSSSVQSATKQITKSSTSLARNIKTPSLSISTTTLPVQAIPNLQNLVPGSNDVAPVIKIEPLETPNVSTDVVLSDSDEENPKSDDVISISDDEAGPVKDSHVSPETLLKCPRCKCIYTSIPAFTKHVITNGHAVGAINCPHSPCNRSMNSLSELLKHYHEDHETTKTTADKSRYNCALCGTYYDNVSKIRGHMKSVHKVYRVSCITEKPGIFICSAHKSPESAKNTDNKDCTSQEQSASDTEALFPIIETISSVQPKLSLSAQLATITPVQSLTTACTSSLESESVTTTTASLDVQSNQKTQVKVESPPSVAKIETAAANVVLSDSDEDPKNDIIDLSDDEPINAQTTVLLSQLLKCPTCHKAFRTISGLDKHIRNTNHTKFPVQCPHAPCTKTVNGLFELRIHYHADHMDRKTPVNFIFICTNCKTTSNDLDEIKQHMATIHGINEVQVKASRKKGVYEIHEKKLAVSSKKNIKEPVKEVYGPEEIDLLPIKPILDKSVRCSLCKFNTKVRLNMARHLQLHLKQQHVPQTAPVNPVPHLETNEKHFDKMLNLASSSIMTRPDKQTRPDNPPNVAVMIPPEVAAKYPKYVPERQRLTCGAKGCSYISVDEAMLKCHWDTLHSGTSDYHCVHCPPYQQLDTTRALTAPLVITHLKMHDVTLYACSACPYYHYLKSIVEKHISESHNGGNVLIVREEAPSAVPAPAPSAPTMDLKPWQCGLCKFKSMLHPKIVEHCSKQHNSKMQYKCGYCPFRTSTFENVTKHQTNSHSGKVEDVFYYYYREGLLPDDPDGTPRWLKQRQKMPDQVVKTEAPEETPSMSSDPPLAPVISSTQMTVDLNRVKKEMEEKSNVEMPIQELCKRYGEFCEPNGLKYKCSLCKVVCEDTKEAMESHLYEELQYRKWGCNLCSYKAFHLTGLNEHMAAEHRLTKLQNIIELPADMNLERWVQAYLGHQGKFIENSRKSLNDLKLAAAKAAATVAPTQKQPEPEQCQYSNEDLIKAFGGFGEASEGKYCCPKCDFVSTENDMIKVHLEEELGKIRWTCSTCSENFLTYHQAQYHCKSAHPTVHSRPNPAARQQDMRSAWINAVINTQKESMTVSDTDKSDTTDQSDNSLLVVRYEESVADQEHLQPKRKRVSSDSEDDTLVIDEPEPKKRTSKMRKCRFCNYLASNNYQIYYHELRHFDLYPYSCNYCSFSGVKQQMLNHLRINHESLPVSFKQTEVPNELPPNMLSRKRAKQDLMICLHCEGNVPVNETKTHVHENVKTEFAPLGTYVMQCSVCSLLCMNMASLSEHHNAIHPDIPMNYTLYEMGLTKGSVQCKKCNKGFKSRKDLYTHQRTEHETPNATSVVNTPEVPSPKRVARKSTSKLPKENAVAKKSTTKLPLSLENEEYSYYGTKPSMNDYENVTTLMPFCNTVMSFTIKKLNEIININPEVVVSDVTKQYNNA</sequence>
<keyword evidence="2" id="KW-1185">Reference proteome</keyword>
<comment type="caution">
    <text evidence="1">The sequence shown here is derived from an EMBL/GenBank/DDBJ whole genome shotgun (WGS) entry which is preliminary data.</text>
</comment>
<reference evidence="1 2" key="1">
    <citation type="journal article" date="2021" name="Front. Genet.">
        <title>Chromosome-Level Genome Assembly Reveals Significant Gene Expansion in the Toll and IMD Signaling Pathways of Dendrolimus kikuchii.</title>
        <authorList>
            <person name="Zhou J."/>
            <person name="Wu P."/>
            <person name="Xiong Z."/>
            <person name="Liu N."/>
            <person name="Zhao N."/>
            <person name="Ji M."/>
            <person name="Qiu Y."/>
            <person name="Yang B."/>
        </authorList>
    </citation>
    <scope>NUCLEOTIDE SEQUENCE [LARGE SCALE GENOMIC DNA]</scope>
    <source>
        <strain evidence="1">Ann1</strain>
    </source>
</reference>
<dbReference type="Proteomes" id="UP000824533">
    <property type="component" value="Linkage Group LG20"/>
</dbReference>
<protein>
    <submittedName>
        <fullName evidence="1">Uncharacterized protein</fullName>
    </submittedName>
</protein>
<organism evidence="1 2">
    <name type="scientific">Dendrolimus kikuchii</name>
    <dbReference type="NCBI Taxonomy" id="765133"/>
    <lineage>
        <taxon>Eukaryota</taxon>
        <taxon>Metazoa</taxon>
        <taxon>Ecdysozoa</taxon>
        <taxon>Arthropoda</taxon>
        <taxon>Hexapoda</taxon>
        <taxon>Insecta</taxon>
        <taxon>Pterygota</taxon>
        <taxon>Neoptera</taxon>
        <taxon>Endopterygota</taxon>
        <taxon>Lepidoptera</taxon>
        <taxon>Glossata</taxon>
        <taxon>Ditrysia</taxon>
        <taxon>Bombycoidea</taxon>
        <taxon>Lasiocampidae</taxon>
        <taxon>Dendrolimus</taxon>
    </lineage>
</organism>
<proteinExistence type="predicted"/>
<evidence type="ECO:0000313" key="1">
    <source>
        <dbReference type="EMBL" id="KAJ0173263.1"/>
    </source>
</evidence>
<evidence type="ECO:0000313" key="2">
    <source>
        <dbReference type="Proteomes" id="UP000824533"/>
    </source>
</evidence>
<dbReference type="EMBL" id="CM034406">
    <property type="protein sequence ID" value="KAJ0173263.1"/>
    <property type="molecule type" value="Genomic_DNA"/>
</dbReference>
<accession>A0ACC1CP03</accession>
<gene>
    <name evidence="1" type="ORF">K1T71_011439</name>
</gene>
<name>A0ACC1CP03_9NEOP</name>